<feature type="region of interest" description="Disordered" evidence="7">
    <location>
        <begin position="145"/>
        <end position="181"/>
    </location>
</feature>
<evidence type="ECO:0000256" key="4">
    <source>
        <dbReference type="ARBA" id="ARBA00023212"/>
    </source>
</evidence>
<name>A0AA36NEB2_9DINO</name>
<keyword evidence="3" id="KW-0963">Cytoplasm</keyword>
<dbReference type="SUPFAM" id="SSF47391">
    <property type="entry name" value="Dimerization-anchoring domain of cAMP-dependent PK regulatory subunit"/>
    <property type="match status" value="1"/>
</dbReference>
<feature type="compositionally biased region" description="Basic and acidic residues" evidence="7">
    <location>
        <begin position="470"/>
        <end position="498"/>
    </location>
</feature>
<feature type="coiled-coil region" evidence="6">
    <location>
        <begin position="787"/>
        <end position="814"/>
    </location>
</feature>
<keyword evidence="4" id="KW-0206">Cytoskeleton</keyword>
<dbReference type="EMBL" id="CAUJNA010003480">
    <property type="protein sequence ID" value="CAJ1403084.1"/>
    <property type="molecule type" value="Genomic_DNA"/>
</dbReference>
<feature type="domain" description="Enkurin" evidence="8">
    <location>
        <begin position="712"/>
        <end position="812"/>
    </location>
</feature>
<proteinExistence type="predicted"/>
<dbReference type="Proteomes" id="UP001178507">
    <property type="component" value="Unassembled WGS sequence"/>
</dbReference>
<dbReference type="GO" id="GO:0005856">
    <property type="term" value="C:cytoskeleton"/>
    <property type="evidence" value="ECO:0007669"/>
    <property type="project" value="UniProtKB-SubCell"/>
</dbReference>
<sequence length="815" mass="88911">MEFTVVTTSNAPPKPILAVHTGSVCRQMKLEVNHPFVLPNPGSTAAVEVSVFQQLASQLLPEDGKAETACTIPVRTPDGTATQVQLEIRREILKGRPKSVQGIPEYLETHKVQQRIQNLIQDVLREAPDDPYRFMLRELKKIQAASPKKAVKEPLVPHPPDKPKPTGSRPLPGRAAPPVPVAPKVQIDKSDWRPSRHVLRQVLESPRCREVGEQSIVQGVCQKTSLGMAKCIMDTACDKVISKASGRNEIRALAATVVKATVAMAAHTLQLQKSGVLTKCTLRCAFIGALRRLGTDEVGEQPRASDDSGYDRRAFGLLTVGKWQSGPQETQILPGGGASHEHVTELDASIVEVLEGTSLREGGLADDGLGVISPANLTPSEAGQTSPSKSRIALLSPTRTDILKRIKGVGTPSFVGRVAGATTAALTEASSLLLDEISGCPVGLTSATTASSTQRNSFTKTKSPTGVNDGRGRSSKEATGRSSKEMLERPRRERRGRAGEFRQRLDVLLATDSSARAVAGQLYKRFEGDLSRLPALLQLLEDRMHQESIYNIIPPKPMVQERPPMYKSKHSHALPPSASTFPPQGTTCAVANIGGSLDQPGGDKSHSTFGKPKGAYCDDPGLYLKKQERSGGKVLTLKEMKKEHPEALVPKQLKPQTRHGPPQATEKPVMNLVTSKNFIVANAVEVILAAPKKVPETTKDYLKKEDYGKTPKYLQHIKQDIDAEYNYIRALQEQQAQAEAERVRPLAEDERQDLLEGLKAKWEQVNTAFQAGTHVTNLDTMGKLKRKEKHEAELSQLEKDIEKLSKRSILVNSES</sequence>
<evidence type="ECO:0000313" key="10">
    <source>
        <dbReference type="Proteomes" id="UP001178507"/>
    </source>
</evidence>
<evidence type="ECO:0000259" key="8">
    <source>
        <dbReference type="PROSITE" id="PS51665"/>
    </source>
</evidence>
<dbReference type="CDD" id="cd22961">
    <property type="entry name" value="DD_TEX55-like"/>
    <property type="match status" value="1"/>
</dbReference>
<dbReference type="PANTHER" id="PTHR21490:SF0">
    <property type="entry name" value="ENKURIN"/>
    <property type="match status" value="1"/>
</dbReference>
<evidence type="ECO:0000256" key="7">
    <source>
        <dbReference type="SAM" id="MobiDB-lite"/>
    </source>
</evidence>
<dbReference type="GO" id="GO:0005929">
    <property type="term" value="C:cilium"/>
    <property type="evidence" value="ECO:0007669"/>
    <property type="project" value="UniProtKB-SubCell"/>
</dbReference>
<keyword evidence="10" id="KW-1185">Reference proteome</keyword>
<comment type="caution">
    <text evidence="9">The sequence shown here is derived from an EMBL/GenBank/DDBJ whole genome shotgun (WGS) entry which is preliminary data.</text>
</comment>
<accession>A0AA36NEB2</accession>
<keyword evidence="6" id="KW-0175">Coiled coil</keyword>
<dbReference type="InterPro" id="IPR052102">
    <property type="entry name" value="Enkurin_domain-protein"/>
</dbReference>
<dbReference type="GO" id="GO:0005516">
    <property type="term" value="F:calmodulin binding"/>
    <property type="evidence" value="ECO:0007669"/>
    <property type="project" value="TreeGrafter"/>
</dbReference>
<evidence type="ECO:0000256" key="5">
    <source>
        <dbReference type="ARBA" id="ARBA00023273"/>
    </source>
</evidence>
<organism evidence="9 10">
    <name type="scientific">Effrenium voratum</name>
    <dbReference type="NCBI Taxonomy" id="2562239"/>
    <lineage>
        <taxon>Eukaryota</taxon>
        <taxon>Sar</taxon>
        <taxon>Alveolata</taxon>
        <taxon>Dinophyceae</taxon>
        <taxon>Suessiales</taxon>
        <taxon>Symbiodiniaceae</taxon>
        <taxon>Effrenium</taxon>
    </lineage>
</organism>
<protein>
    <recommendedName>
        <fullName evidence="8">Enkurin domain-containing protein</fullName>
    </recommendedName>
</protein>
<dbReference type="PROSITE" id="PS51665">
    <property type="entry name" value="ENKURIN"/>
    <property type="match status" value="1"/>
</dbReference>
<feature type="compositionally biased region" description="Polar residues" evidence="7">
    <location>
        <begin position="446"/>
        <end position="466"/>
    </location>
</feature>
<evidence type="ECO:0000256" key="1">
    <source>
        <dbReference type="ARBA" id="ARBA00004138"/>
    </source>
</evidence>
<dbReference type="AlphaFoldDB" id="A0AA36NEB2"/>
<evidence type="ECO:0000256" key="2">
    <source>
        <dbReference type="ARBA" id="ARBA00004245"/>
    </source>
</evidence>
<gene>
    <name evidence="9" type="ORF">EVOR1521_LOCUS25828</name>
</gene>
<evidence type="ECO:0000256" key="3">
    <source>
        <dbReference type="ARBA" id="ARBA00022490"/>
    </source>
</evidence>
<dbReference type="PANTHER" id="PTHR21490">
    <property type="entry name" value="ENKURIN-RELATED"/>
    <property type="match status" value="1"/>
</dbReference>
<dbReference type="Pfam" id="PF13864">
    <property type="entry name" value="Enkurin"/>
    <property type="match status" value="1"/>
</dbReference>
<keyword evidence="5" id="KW-0966">Cell projection</keyword>
<evidence type="ECO:0000256" key="6">
    <source>
        <dbReference type="SAM" id="Coils"/>
    </source>
</evidence>
<evidence type="ECO:0000313" key="9">
    <source>
        <dbReference type="EMBL" id="CAJ1403084.1"/>
    </source>
</evidence>
<feature type="region of interest" description="Disordered" evidence="7">
    <location>
        <begin position="446"/>
        <end position="498"/>
    </location>
</feature>
<dbReference type="InterPro" id="IPR027012">
    <property type="entry name" value="Enkurin_dom"/>
</dbReference>
<comment type="subcellular location">
    <subcellularLocation>
        <location evidence="1">Cell projection</location>
        <location evidence="1">Cilium</location>
    </subcellularLocation>
    <subcellularLocation>
        <location evidence="2">Cytoplasm</location>
        <location evidence="2">Cytoskeleton</location>
    </subcellularLocation>
</comment>
<reference evidence="9" key="1">
    <citation type="submission" date="2023-08" db="EMBL/GenBank/DDBJ databases">
        <authorList>
            <person name="Chen Y."/>
            <person name="Shah S."/>
            <person name="Dougan E. K."/>
            <person name="Thang M."/>
            <person name="Chan C."/>
        </authorList>
    </citation>
    <scope>NUCLEOTIDE SEQUENCE</scope>
</reference>